<dbReference type="EMBL" id="VBRA02000007">
    <property type="protein sequence ID" value="MBP3059318.1"/>
    <property type="molecule type" value="Genomic_DNA"/>
</dbReference>
<dbReference type="PRINTS" id="PR00338">
    <property type="entry name" value="NUSGTNSCPFCT"/>
</dbReference>
<dbReference type="SMART" id="SM00738">
    <property type="entry name" value="NGN"/>
    <property type="match status" value="1"/>
</dbReference>
<dbReference type="InterPro" id="IPR014722">
    <property type="entry name" value="Rib_uL2_dom2"/>
</dbReference>
<evidence type="ECO:0000256" key="5">
    <source>
        <dbReference type="HAMAP-Rule" id="MF_00948"/>
    </source>
</evidence>
<dbReference type="Gene3D" id="2.30.30.30">
    <property type="match status" value="1"/>
</dbReference>
<protein>
    <recommendedName>
        <fullName evidence="5 6">Transcription termination/antitermination protein NusG</fullName>
    </recommendedName>
</protein>
<reference evidence="9" key="1">
    <citation type="submission" date="2019-10" db="EMBL/GenBank/DDBJ databases">
        <title>Whole Genome Sequencing and Characterization of Texas Phoenix Palm Decline Phytoplasma Belongs to Lethal Yellowing (16SrIV) Group.</title>
        <authorList>
            <person name="Bao M."/>
        </authorList>
    </citation>
    <scope>NUCLEOTIDE SEQUENCE [LARGE SCALE GENOMIC DNA]</scope>
    <source>
        <strain evidence="9">ACPD</strain>
    </source>
</reference>
<evidence type="ECO:0000259" key="8">
    <source>
        <dbReference type="SMART" id="SM00738"/>
    </source>
</evidence>
<dbReference type="PANTHER" id="PTHR30265">
    <property type="entry name" value="RHO-INTERACTING TRANSCRIPTION TERMINATION FACTOR NUSG"/>
    <property type="match status" value="1"/>
</dbReference>
<comment type="similarity">
    <text evidence="5 7">Belongs to the NusG family.</text>
</comment>
<evidence type="ECO:0000256" key="4">
    <source>
        <dbReference type="ARBA" id="ARBA00023163"/>
    </source>
</evidence>
<keyword evidence="1 5" id="KW-0806">Transcription termination</keyword>
<dbReference type="InterPro" id="IPR047050">
    <property type="entry name" value="NGN"/>
</dbReference>
<proteinExistence type="inferred from homology"/>
<accession>A0ABS5BIA1</accession>
<dbReference type="InterPro" id="IPR006645">
    <property type="entry name" value="NGN-like_dom"/>
</dbReference>
<keyword evidence="2 5" id="KW-0889">Transcription antitermination</keyword>
<evidence type="ECO:0000256" key="6">
    <source>
        <dbReference type="NCBIfam" id="TIGR00922"/>
    </source>
</evidence>
<dbReference type="RefSeq" id="WP_138107964.1">
    <property type="nucleotide sequence ID" value="NZ_VBRA02000007.1"/>
</dbReference>
<dbReference type="SUPFAM" id="SSF82679">
    <property type="entry name" value="N-utilization substance G protein NusG, N-terminal domain"/>
    <property type="match status" value="1"/>
</dbReference>
<evidence type="ECO:0000256" key="3">
    <source>
        <dbReference type="ARBA" id="ARBA00023015"/>
    </source>
</evidence>
<dbReference type="NCBIfam" id="TIGR00922">
    <property type="entry name" value="nusG"/>
    <property type="match status" value="1"/>
</dbReference>
<evidence type="ECO:0000256" key="7">
    <source>
        <dbReference type="RuleBase" id="RU000538"/>
    </source>
</evidence>
<keyword evidence="3 5" id="KW-0805">Transcription regulation</keyword>
<feature type="domain" description="NusG-like N-terminal" evidence="8">
    <location>
        <begin position="25"/>
        <end position="139"/>
    </location>
</feature>
<keyword evidence="4 5" id="KW-0804">Transcription</keyword>
<dbReference type="InterPro" id="IPR008991">
    <property type="entry name" value="Translation_prot_SH3-like_sf"/>
</dbReference>
<dbReference type="InterPro" id="IPR036735">
    <property type="entry name" value="NGN_dom_sf"/>
</dbReference>
<keyword evidence="10" id="KW-1185">Reference proteome</keyword>
<evidence type="ECO:0000256" key="1">
    <source>
        <dbReference type="ARBA" id="ARBA00022472"/>
    </source>
</evidence>
<evidence type="ECO:0000313" key="10">
    <source>
        <dbReference type="Proteomes" id="UP001192346"/>
    </source>
</evidence>
<dbReference type="InterPro" id="IPR043425">
    <property type="entry name" value="NusG-like"/>
</dbReference>
<dbReference type="PANTHER" id="PTHR30265:SF2">
    <property type="entry name" value="TRANSCRIPTION TERMINATION_ANTITERMINATION PROTEIN NUSG"/>
    <property type="match status" value="1"/>
</dbReference>
<dbReference type="PROSITE" id="PS01014">
    <property type="entry name" value="NUSG"/>
    <property type="match status" value="1"/>
</dbReference>
<dbReference type="HAMAP" id="MF_00948">
    <property type="entry name" value="NusG"/>
    <property type="match status" value="1"/>
</dbReference>
<dbReference type="InterPro" id="IPR001062">
    <property type="entry name" value="Transcrpt_antiterm_NusG"/>
</dbReference>
<dbReference type="Proteomes" id="UP001192346">
    <property type="component" value="Unassembled WGS sequence"/>
</dbReference>
<evidence type="ECO:0000313" key="9">
    <source>
        <dbReference type="EMBL" id="MBP3059318.1"/>
    </source>
</evidence>
<evidence type="ECO:0000256" key="2">
    <source>
        <dbReference type="ARBA" id="ARBA00022814"/>
    </source>
</evidence>
<gene>
    <name evidence="5 9" type="primary">nusG</name>
    <name evidence="9" type="ORF">FEF22_000760</name>
</gene>
<comment type="caution">
    <text evidence="9">The sequence shown here is derived from an EMBL/GenBank/DDBJ whole genome shotgun (WGS) entry which is preliminary data.</text>
</comment>
<dbReference type="CDD" id="cd09891">
    <property type="entry name" value="NGN_Bact_1"/>
    <property type="match status" value="1"/>
</dbReference>
<comment type="function">
    <text evidence="5 7">Participates in transcription elongation, termination and antitermination.</text>
</comment>
<dbReference type="Pfam" id="PF02357">
    <property type="entry name" value="NusG"/>
    <property type="match status" value="1"/>
</dbReference>
<name>A0ABS5BIA1_9MOLU</name>
<dbReference type="InterPro" id="IPR015869">
    <property type="entry name" value="Transcrpt_antiterm_NusG_bac_CS"/>
</dbReference>
<sequence length="203" mass="23261">MKNKKKINNEFEENQKITNSEENQKPKWYIIQTYSGYENSVKEDLLKLANSGVGVSNLIFEVICPKEKYFKFKADGSKQEKEKKMFSGYIFIKMIVTEQSWFVVRNIPKVTGFLGSIKGSDAKPVPLSEKEINPILIKMGIITKPNYEYLINKKVEITHGSFAGQKGKVAFVEQSKDKIIVEIDLFGRNTPIEISFACFKEIN</sequence>
<organism evidence="9 10">
    <name type="scientific">Texas Phoenix palm phytoplasma</name>
    <dbReference type="NCBI Taxonomy" id="176709"/>
    <lineage>
        <taxon>Bacteria</taxon>
        <taxon>Bacillati</taxon>
        <taxon>Mycoplasmatota</taxon>
        <taxon>Mollicutes</taxon>
        <taxon>Acholeplasmatales</taxon>
        <taxon>Acholeplasmataceae</taxon>
        <taxon>Candidatus Phytoplasma</taxon>
        <taxon>16SrIV (Coconut lethal yellows group)</taxon>
    </lineage>
</organism>
<dbReference type="Gene3D" id="3.30.70.940">
    <property type="entry name" value="NusG, N-terminal domain"/>
    <property type="match status" value="1"/>
</dbReference>
<dbReference type="SUPFAM" id="SSF50104">
    <property type="entry name" value="Translation proteins SH3-like domain"/>
    <property type="match status" value="1"/>
</dbReference>
<dbReference type="CDD" id="cd06091">
    <property type="entry name" value="KOW_NusG"/>
    <property type="match status" value="1"/>
</dbReference>